<keyword evidence="1" id="KW-1133">Transmembrane helix</keyword>
<name>E7DPI6_9NOSO</name>
<proteinExistence type="predicted"/>
<sequence>MNSVQVYQSVQIVENNHEDFLIKMLGIFIKRIIYFQLFLFFVFLIYSVLLFLPHLAPLVVDNYKNLFDFFTYFNIAPLGEAIDIIIDIINDNNWFCSMTSKPSSNC</sequence>
<keyword evidence="1" id="KW-0812">Transmembrane</keyword>
<keyword evidence="1" id="KW-0472">Membrane</keyword>
<accession>E7DPI6</accession>
<evidence type="ECO:0000256" key="1">
    <source>
        <dbReference type="SAM" id="Phobius"/>
    </source>
</evidence>
<dbReference type="EMBL" id="HQ291089">
    <property type="protein sequence ID" value="ADO18994.1"/>
    <property type="molecule type" value="Genomic_DNA"/>
</dbReference>
<evidence type="ECO:0000313" key="2">
    <source>
        <dbReference type="EMBL" id="ADO18994.1"/>
    </source>
</evidence>
<dbReference type="AlphaFoldDB" id="E7DPI6"/>
<organism evidence="2">
    <name type="scientific">Nostoc flagelliforme str. Sunitezuoqi</name>
    <dbReference type="NCBI Taxonomy" id="676037"/>
    <lineage>
        <taxon>Bacteria</taxon>
        <taxon>Bacillati</taxon>
        <taxon>Cyanobacteriota</taxon>
        <taxon>Cyanophyceae</taxon>
        <taxon>Nostocales</taxon>
        <taxon>Nostocaceae</taxon>
        <taxon>Nostoc</taxon>
    </lineage>
</organism>
<reference evidence="2" key="1">
    <citation type="journal article" date="2011" name="Acta Physiol. Plant.">
        <title>An investigation on the genetic background of Nostoc flagelliforme by similarity analysis of its partial genomic DNA and phylogenetic comparison of deduced related species.</title>
        <authorList>
            <person name="Gao X."/>
            <person name="Liu K."/>
            <person name="Qiu B.S."/>
        </authorList>
    </citation>
    <scope>NUCLEOTIDE SEQUENCE</scope>
    <source>
        <strain evidence="2">Sunitezuoqi</strain>
    </source>
</reference>
<protein>
    <submittedName>
        <fullName evidence="2">Uncharacterized protein</fullName>
    </submittedName>
</protein>
<gene>
    <name evidence="2" type="ORF">Nfla_1701</name>
</gene>
<feature type="transmembrane region" description="Helical" evidence="1">
    <location>
        <begin position="32"/>
        <end position="52"/>
    </location>
</feature>